<evidence type="ECO:0000313" key="3">
    <source>
        <dbReference type="Proteomes" id="UP000006546"/>
    </source>
</evidence>
<accession>F4LIC2</accession>
<dbReference type="RefSeq" id="WP_013757882.1">
    <property type="nucleotide sequence ID" value="NC_015500.1"/>
</dbReference>
<dbReference type="Pfam" id="PF04246">
    <property type="entry name" value="RseC_MucC"/>
    <property type="match status" value="1"/>
</dbReference>
<dbReference type="HOGENOM" id="CLU_145472_0_0_12"/>
<evidence type="ECO:0008006" key="4">
    <source>
        <dbReference type="Google" id="ProtNLM"/>
    </source>
</evidence>
<evidence type="ECO:0000313" key="2">
    <source>
        <dbReference type="EMBL" id="AEE16163.1"/>
    </source>
</evidence>
<dbReference type="eggNOG" id="ENOG5032AFB">
    <property type="taxonomic scope" value="Bacteria"/>
</dbReference>
<reference evidence="3" key="1">
    <citation type="submission" date="2011-04" db="EMBL/GenBank/DDBJ databases">
        <title>The complete genome of Treponema brennaborense DSM 12168.</title>
        <authorList>
            <person name="Lucas S."/>
            <person name="Han J."/>
            <person name="Lapidus A."/>
            <person name="Bruce D."/>
            <person name="Goodwin L."/>
            <person name="Pitluck S."/>
            <person name="Peters L."/>
            <person name="Kyrpides N."/>
            <person name="Mavromatis K."/>
            <person name="Ivanova N."/>
            <person name="Mikhailova N."/>
            <person name="Pagani I."/>
            <person name="Teshima H."/>
            <person name="Detter J.C."/>
            <person name="Tapia R."/>
            <person name="Han C."/>
            <person name="Land M."/>
            <person name="Hauser L."/>
            <person name="Markowitz V."/>
            <person name="Cheng J.-F."/>
            <person name="Hugenholtz P."/>
            <person name="Woyke T."/>
            <person name="Wu D."/>
            <person name="Gronow S."/>
            <person name="Wellnitz S."/>
            <person name="Brambilla E."/>
            <person name="Klenk H.-P."/>
            <person name="Eisen J.A."/>
        </authorList>
    </citation>
    <scope>NUCLEOTIDE SEQUENCE [LARGE SCALE GENOMIC DNA]</scope>
    <source>
        <strain evidence="3">DSM 12168 / CIP 105900 / DD5/3</strain>
    </source>
</reference>
<protein>
    <recommendedName>
        <fullName evidence="4">Positive regulator of sigma E, RseC/MucC</fullName>
    </recommendedName>
</protein>
<name>F4LIC2_TREBD</name>
<dbReference type="OrthoDB" id="9842826at2"/>
<keyword evidence="1" id="KW-0472">Membrane</keyword>
<sequence length="151" mass="16073">MREKACVLNFEKNTVWVTPLISDTCINCNRQSCAKRGTPFQATNPRKLELSCGDIVQIGSSPKAAALQGIFSLLVPVAAATAGYFLADPAAQLLQKTVTEGMRAAGVLGLLLLSTGIVFLLTRGRLNLTKPEIISVLNGSRQLSNTPSPEC</sequence>
<dbReference type="AlphaFoldDB" id="F4LIC2"/>
<evidence type="ECO:0000256" key="1">
    <source>
        <dbReference type="SAM" id="Phobius"/>
    </source>
</evidence>
<keyword evidence="1" id="KW-1133">Transmembrane helix</keyword>
<gene>
    <name evidence="2" type="ordered locus">Trebr_0721</name>
</gene>
<feature type="transmembrane region" description="Helical" evidence="1">
    <location>
        <begin position="102"/>
        <end position="121"/>
    </location>
</feature>
<dbReference type="Proteomes" id="UP000006546">
    <property type="component" value="Chromosome"/>
</dbReference>
<dbReference type="EMBL" id="CP002696">
    <property type="protein sequence ID" value="AEE16163.1"/>
    <property type="molecule type" value="Genomic_DNA"/>
</dbReference>
<keyword evidence="3" id="KW-1185">Reference proteome</keyword>
<organism evidence="2 3">
    <name type="scientific">Treponema brennaborense (strain DSM 12168 / CIP 105900 / DD5/3)</name>
    <dbReference type="NCBI Taxonomy" id="906968"/>
    <lineage>
        <taxon>Bacteria</taxon>
        <taxon>Pseudomonadati</taxon>
        <taxon>Spirochaetota</taxon>
        <taxon>Spirochaetia</taxon>
        <taxon>Spirochaetales</taxon>
        <taxon>Treponemataceae</taxon>
        <taxon>Treponema</taxon>
    </lineage>
</organism>
<feature type="transmembrane region" description="Helical" evidence="1">
    <location>
        <begin position="65"/>
        <end position="87"/>
    </location>
</feature>
<dbReference type="KEGG" id="tbe:Trebr_0721"/>
<keyword evidence="1" id="KW-0812">Transmembrane</keyword>
<proteinExistence type="predicted"/>
<dbReference type="STRING" id="906968.Trebr_0721"/>